<sequence length="177" mass="20102">MPMDRLTRCVICLALLLQSAELLADWREALPDAHLLGSGEMRMFGFSIYNASFWSPRQPLRADTPFALELTYSRAISRDDLVEASLKEIRRLAPGPLSPELAARWEREMQQAFVDVRPGDRITGVYRPGEGVRFYVGDTLQHVVKDDAFAKAFFAIWLDPRTRNPQLRAQLLGEAKP</sequence>
<gene>
    <name evidence="4" type="ORF">GHO39_13635</name>
    <name evidence="3" type="ORF">GHO40_11545</name>
</gene>
<organism evidence="4 6">
    <name type="scientific">Pseudomonas helleri</name>
    <dbReference type="NCBI Taxonomy" id="1608996"/>
    <lineage>
        <taxon>Bacteria</taxon>
        <taxon>Pseudomonadati</taxon>
        <taxon>Pseudomonadota</taxon>
        <taxon>Gammaproteobacteria</taxon>
        <taxon>Pseudomonadales</taxon>
        <taxon>Pseudomonadaceae</taxon>
        <taxon>Pseudomonas</taxon>
    </lineage>
</organism>
<feature type="chain" id="PRO_5036382212" description="Chalcone isomerase domain-containing protein" evidence="1">
    <location>
        <begin position="25"/>
        <end position="177"/>
    </location>
</feature>
<dbReference type="OrthoDB" id="8527419at2"/>
<dbReference type="Proteomes" id="UP000489190">
    <property type="component" value="Unassembled WGS sequence"/>
</dbReference>
<feature type="signal peptide" evidence="1">
    <location>
        <begin position="1"/>
        <end position="24"/>
    </location>
</feature>
<name>A0A6A7YL50_9PSED</name>
<feature type="domain" description="Chalcone isomerase" evidence="2">
    <location>
        <begin position="43"/>
        <end position="173"/>
    </location>
</feature>
<evidence type="ECO:0000313" key="4">
    <source>
        <dbReference type="EMBL" id="MQT90165.1"/>
    </source>
</evidence>
<accession>A0A6A7YL50</accession>
<keyword evidence="1" id="KW-0732">Signal</keyword>
<dbReference type="Pfam" id="PF16036">
    <property type="entry name" value="Chalcone_3"/>
    <property type="match status" value="1"/>
</dbReference>
<dbReference type="EMBL" id="WIWI01000033">
    <property type="protein sequence ID" value="MQT90165.1"/>
    <property type="molecule type" value="Genomic_DNA"/>
</dbReference>
<proteinExistence type="predicted"/>
<dbReference type="AlphaFoldDB" id="A0A6A7YL50"/>
<evidence type="ECO:0000313" key="5">
    <source>
        <dbReference type="Proteomes" id="UP000441404"/>
    </source>
</evidence>
<evidence type="ECO:0000313" key="3">
    <source>
        <dbReference type="EMBL" id="MQT47357.1"/>
    </source>
</evidence>
<comment type="caution">
    <text evidence="4">The sequence shown here is derived from an EMBL/GenBank/DDBJ whole genome shotgun (WGS) entry which is preliminary data.</text>
</comment>
<dbReference type="EMBL" id="WIWJ01000017">
    <property type="protein sequence ID" value="MQT47357.1"/>
    <property type="molecule type" value="Genomic_DNA"/>
</dbReference>
<evidence type="ECO:0000313" key="6">
    <source>
        <dbReference type="Proteomes" id="UP000489190"/>
    </source>
</evidence>
<protein>
    <recommendedName>
        <fullName evidence="2">Chalcone isomerase domain-containing protein</fullName>
    </recommendedName>
</protein>
<evidence type="ECO:0000256" key="1">
    <source>
        <dbReference type="SAM" id="SignalP"/>
    </source>
</evidence>
<evidence type="ECO:0000259" key="2">
    <source>
        <dbReference type="Pfam" id="PF16036"/>
    </source>
</evidence>
<dbReference type="InterPro" id="IPR016087">
    <property type="entry name" value="Chalcone_isomerase"/>
</dbReference>
<dbReference type="Proteomes" id="UP000441404">
    <property type="component" value="Unassembled WGS sequence"/>
</dbReference>
<reference evidence="5 6" key="1">
    <citation type="submission" date="2019-10" db="EMBL/GenBank/DDBJ databases">
        <title>Evaluation of single-gene subtyping targets for Pseudomonas.</title>
        <authorList>
            <person name="Reichler S.J."/>
            <person name="Orsi R.H."/>
            <person name="Wiedmann M."/>
            <person name="Martin N.H."/>
            <person name="Murphy S.I."/>
        </authorList>
    </citation>
    <scope>NUCLEOTIDE SEQUENCE [LARGE SCALE GENOMIC DNA]</scope>
    <source>
        <strain evidence="4 6">FSL R10-3254</strain>
        <strain evidence="3 5">FSL R10-3257</strain>
    </source>
</reference>